<dbReference type="AlphaFoldDB" id="Q07KY1"/>
<dbReference type="eggNOG" id="ENOG5032Z9S">
    <property type="taxonomic scope" value="Bacteria"/>
</dbReference>
<protein>
    <submittedName>
        <fullName evidence="1">Uncharacterized protein</fullName>
    </submittedName>
</protein>
<dbReference type="HOGENOM" id="CLU_123753_0_0_5"/>
<dbReference type="EMBL" id="CP000463">
    <property type="protein sequence ID" value="ABJ07403.1"/>
    <property type="molecule type" value="Genomic_DNA"/>
</dbReference>
<dbReference type="STRING" id="316055.RPE_3473"/>
<sequence>MDVLAMFVITWLSRITGGTILLWAIAAGPGGLILPSPAPAQSMDFRDPASAPPSWGQFAKLVQYRFETWIGADEEIANRFRGYLIQHAGKEDGPPLALVVRAWLNPDGTVERVTFPALKDARAEADLRTILTRGNIGEAPPPEMLQPLSLRFSLNLKK</sequence>
<evidence type="ECO:0000313" key="1">
    <source>
        <dbReference type="EMBL" id="ABJ07403.1"/>
    </source>
</evidence>
<reference evidence="1" key="1">
    <citation type="submission" date="2006-09" db="EMBL/GenBank/DDBJ databases">
        <title>Complete sequence of Rhodopseudomonas palustris BisA53.</title>
        <authorList>
            <consortium name="US DOE Joint Genome Institute"/>
            <person name="Copeland A."/>
            <person name="Lucas S."/>
            <person name="Lapidus A."/>
            <person name="Barry K."/>
            <person name="Detter J.C."/>
            <person name="Glavina del Rio T."/>
            <person name="Hammon N."/>
            <person name="Israni S."/>
            <person name="Dalin E."/>
            <person name="Tice H."/>
            <person name="Pitluck S."/>
            <person name="Chain P."/>
            <person name="Malfatti S."/>
            <person name="Shin M."/>
            <person name="Vergez L."/>
            <person name="Schmutz J."/>
            <person name="Larimer F."/>
            <person name="Land M."/>
            <person name="Hauser L."/>
            <person name="Pelletier D.A."/>
            <person name="Kyrpides N."/>
            <person name="Kim E."/>
            <person name="Harwood C.S."/>
            <person name="Oda Y."/>
            <person name="Richardson P."/>
        </authorList>
    </citation>
    <scope>NUCLEOTIDE SEQUENCE [LARGE SCALE GENOMIC DNA]</scope>
    <source>
        <strain evidence="1">BisA53</strain>
    </source>
</reference>
<gene>
    <name evidence="1" type="ordered locus">RPE_3473</name>
</gene>
<proteinExistence type="predicted"/>
<organism evidence="1">
    <name type="scientific">Rhodopseudomonas palustris (strain BisA53)</name>
    <dbReference type="NCBI Taxonomy" id="316055"/>
    <lineage>
        <taxon>Bacteria</taxon>
        <taxon>Pseudomonadati</taxon>
        <taxon>Pseudomonadota</taxon>
        <taxon>Alphaproteobacteria</taxon>
        <taxon>Hyphomicrobiales</taxon>
        <taxon>Nitrobacteraceae</taxon>
        <taxon>Rhodopseudomonas</taxon>
    </lineage>
</organism>
<dbReference type="KEGG" id="rpe:RPE_3473"/>
<accession>Q07KY1</accession>
<name>Q07KY1_RHOP5</name>